<feature type="compositionally biased region" description="Polar residues" evidence="1">
    <location>
        <begin position="55"/>
        <end position="71"/>
    </location>
</feature>
<comment type="caution">
    <text evidence="2">The sequence shown here is derived from an EMBL/GenBank/DDBJ whole genome shotgun (WGS) entry which is preliminary data.</text>
</comment>
<dbReference type="RefSeq" id="WP_272842160.1">
    <property type="nucleotide sequence ID" value="NZ_JAQQPO010000054.1"/>
</dbReference>
<evidence type="ECO:0000313" key="2">
    <source>
        <dbReference type="EMBL" id="MDC7961674.1"/>
    </source>
</evidence>
<dbReference type="PROSITE" id="PS51257">
    <property type="entry name" value="PROKAR_LIPOPROTEIN"/>
    <property type="match status" value="1"/>
</dbReference>
<feature type="region of interest" description="Disordered" evidence="1">
    <location>
        <begin position="55"/>
        <end position="110"/>
    </location>
</feature>
<name>A0AAW6IM68_BACOV</name>
<organism evidence="2 3">
    <name type="scientific">Bacteroides ovatus</name>
    <dbReference type="NCBI Taxonomy" id="28116"/>
    <lineage>
        <taxon>Bacteria</taxon>
        <taxon>Pseudomonadati</taxon>
        <taxon>Bacteroidota</taxon>
        <taxon>Bacteroidia</taxon>
        <taxon>Bacteroidales</taxon>
        <taxon>Bacteroidaceae</taxon>
        <taxon>Bacteroides</taxon>
    </lineage>
</organism>
<proteinExistence type="predicted"/>
<dbReference type="AlphaFoldDB" id="A0AAW6IM68"/>
<feature type="compositionally biased region" description="Basic and acidic residues" evidence="1">
    <location>
        <begin position="73"/>
        <end position="86"/>
    </location>
</feature>
<reference evidence="2" key="1">
    <citation type="submission" date="2022-10" db="EMBL/GenBank/DDBJ databases">
        <title>Human gut microbiome strain richness.</title>
        <authorList>
            <person name="Chen-Liaw A."/>
        </authorList>
    </citation>
    <scope>NUCLEOTIDE SEQUENCE</scope>
    <source>
        <strain evidence="2">RTP21484st1_H8_RTP21484_190118</strain>
    </source>
</reference>
<evidence type="ECO:0000313" key="3">
    <source>
        <dbReference type="Proteomes" id="UP001215078"/>
    </source>
</evidence>
<protein>
    <recommendedName>
        <fullName evidence="4">Lipoprotein</fullName>
    </recommendedName>
</protein>
<evidence type="ECO:0008006" key="4">
    <source>
        <dbReference type="Google" id="ProtNLM"/>
    </source>
</evidence>
<accession>A0AAW6IM68</accession>
<dbReference type="Proteomes" id="UP001215078">
    <property type="component" value="Unassembled WGS sequence"/>
</dbReference>
<evidence type="ECO:0000256" key="1">
    <source>
        <dbReference type="SAM" id="MobiDB-lite"/>
    </source>
</evidence>
<gene>
    <name evidence="2" type="ORF">PQ628_26100</name>
</gene>
<dbReference type="EMBL" id="JAQQPO010000054">
    <property type="protein sequence ID" value="MDC7961674.1"/>
    <property type="molecule type" value="Genomic_DNA"/>
</dbReference>
<sequence length="110" mass="12566">MKKIFILAVSALFISSCNMKKSNSEQALQDSIRVADSIAVLEYEKEQAMYDEIQTSSGYSSDPNFKPTISSDGKYHTIDGKARQKEFQGSLEQKQQLEMLDEYEKNHPDY</sequence>